<dbReference type="Pfam" id="PF14295">
    <property type="entry name" value="PAN_4"/>
    <property type="match status" value="4"/>
</dbReference>
<dbReference type="AlphaFoldDB" id="A0A067BXJ9"/>
<accession>A0A067BXJ9</accession>
<evidence type="ECO:0000259" key="5">
    <source>
        <dbReference type="SMART" id="SM00223"/>
    </source>
</evidence>
<dbReference type="InterPro" id="IPR000177">
    <property type="entry name" value="Apple"/>
</dbReference>
<proteinExistence type="predicted"/>
<feature type="domain" description="Apple" evidence="5">
    <location>
        <begin position="26"/>
        <end position="95"/>
    </location>
</feature>
<dbReference type="OMA" id="QPEACCA"/>
<dbReference type="PANTHER" id="PTHR33946:SF4">
    <property type="entry name" value="COAGULATION FACTOR XI"/>
    <property type="match status" value="1"/>
</dbReference>
<gene>
    <name evidence="6" type="ORF">SPRG_20981</name>
</gene>
<name>A0A067BXJ9_SAPPC</name>
<dbReference type="CDD" id="cd01100">
    <property type="entry name" value="APPLE_Factor_XI_like"/>
    <property type="match status" value="1"/>
</dbReference>
<evidence type="ECO:0000256" key="2">
    <source>
        <dbReference type="ARBA" id="ARBA00023157"/>
    </source>
</evidence>
<dbReference type="GO" id="GO:0005576">
    <property type="term" value="C:extracellular region"/>
    <property type="evidence" value="ECO:0007669"/>
    <property type="project" value="InterPro"/>
</dbReference>
<evidence type="ECO:0000256" key="4">
    <source>
        <dbReference type="SAM" id="SignalP"/>
    </source>
</evidence>
<feature type="chain" id="PRO_5001633871" description="Apple domain-containing protein" evidence="4">
    <location>
        <begin position="21"/>
        <end position="341"/>
    </location>
</feature>
<dbReference type="KEGG" id="spar:SPRG_20981"/>
<protein>
    <recommendedName>
        <fullName evidence="5">Apple domain-containing protein</fullName>
    </recommendedName>
</protein>
<dbReference type="PANTHER" id="PTHR33946">
    <property type="match status" value="1"/>
</dbReference>
<dbReference type="GeneID" id="24141927"/>
<dbReference type="GO" id="GO:0006508">
    <property type="term" value="P:proteolysis"/>
    <property type="evidence" value="ECO:0007669"/>
    <property type="project" value="InterPro"/>
</dbReference>
<dbReference type="InterPro" id="IPR003609">
    <property type="entry name" value="Pan_app"/>
</dbReference>
<feature type="signal peptide" evidence="4">
    <location>
        <begin position="1"/>
        <end position="20"/>
    </location>
</feature>
<feature type="domain" description="Apple" evidence="5">
    <location>
        <begin position="177"/>
        <end position="246"/>
    </location>
</feature>
<sequence length="341" mass="35483">MQLLTTTVLLAAMAFTTTYARTCGAPEWNTDFAGSDMSNFKTTGDFGNMLKQCCDACTASSTCVAYTLADNVCYLKSGAGSRQPKTGATSVLMSGTSPPVSTCSAPEINVDYYGNDISNVAVSGNQVDQLQACCTACSKTRRKASPGVVSAKTTSVTTTPTPTPTPTPAGNRTCGAPEWNTDYYGNDISNFPTSGLVNDMFKQCCDACKTTPSCGAYTLSGQVCYLKTVAGNRRSVNGAMSAVVSGTWVTSTPTSTVVIVRTCVNPPLYNADFFGSDIAILPATGEFNAMLGQCCEACKKNMACNAYVLFEGVCYLKSASTSPLAKSGATAAIVTTMTIAS</sequence>
<dbReference type="Proteomes" id="UP000030745">
    <property type="component" value="Unassembled WGS sequence"/>
</dbReference>
<reference evidence="6 7" key="1">
    <citation type="journal article" date="2013" name="PLoS Genet.">
        <title>Distinctive expansion of potential virulence genes in the genome of the oomycete fish pathogen Saprolegnia parasitica.</title>
        <authorList>
            <person name="Jiang R.H."/>
            <person name="de Bruijn I."/>
            <person name="Haas B.J."/>
            <person name="Belmonte R."/>
            <person name="Lobach L."/>
            <person name="Christie J."/>
            <person name="van den Ackerveken G."/>
            <person name="Bottin A."/>
            <person name="Bulone V."/>
            <person name="Diaz-Moreno S.M."/>
            <person name="Dumas B."/>
            <person name="Fan L."/>
            <person name="Gaulin E."/>
            <person name="Govers F."/>
            <person name="Grenville-Briggs L.J."/>
            <person name="Horner N.R."/>
            <person name="Levin J.Z."/>
            <person name="Mammella M."/>
            <person name="Meijer H.J."/>
            <person name="Morris P."/>
            <person name="Nusbaum C."/>
            <person name="Oome S."/>
            <person name="Phillips A.J."/>
            <person name="van Rooyen D."/>
            <person name="Rzeszutek E."/>
            <person name="Saraiva M."/>
            <person name="Secombes C.J."/>
            <person name="Seidl M.F."/>
            <person name="Snel B."/>
            <person name="Stassen J.H."/>
            <person name="Sykes S."/>
            <person name="Tripathy S."/>
            <person name="van den Berg H."/>
            <person name="Vega-Arreguin J.C."/>
            <person name="Wawra S."/>
            <person name="Young S.K."/>
            <person name="Zeng Q."/>
            <person name="Dieguez-Uribeondo J."/>
            <person name="Russ C."/>
            <person name="Tyler B.M."/>
            <person name="van West P."/>
        </authorList>
    </citation>
    <scope>NUCLEOTIDE SEQUENCE [LARGE SCALE GENOMIC DNA]</scope>
    <source>
        <strain evidence="6 7">CBS 223.65</strain>
    </source>
</reference>
<organism evidence="6 7">
    <name type="scientific">Saprolegnia parasitica (strain CBS 223.65)</name>
    <dbReference type="NCBI Taxonomy" id="695850"/>
    <lineage>
        <taxon>Eukaryota</taxon>
        <taxon>Sar</taxon>
        <taxon>Stramenopiles</taxon>
        <taxon>Oomycota</taxon>
        <taxon>Saprolegniomycetes</taxon>
        <taxon>Saprolegniales</taxon>
        <taxon>Saprolegniaceae</taxon>
        <taxon>Saprolegnia</taxon>
    </lineage>
</organism>
<dbReference type="VEuPathDB" id="FungiDB:SPRG_20981"/>
<evidence type="ECO:0000256" key="3">
    <source>
        <dbReference type="SAM" id="MobiDB-lite"/>
    </source>
</evidence>
<evidence type="ECO:0000256" key="1">
    <source>
        <dbReference type="ARBA" id="ARBA00022737"/>
    </source>
</evidence>
<evidence type="ECO:0000313" key="6">
    <source>
        <dbReference type="EMBL" id="KDO23229.1"/>
    </source>
</evidence>
<dbReference type="EMBL" id="KK583256">
    <property type="protein sequence ID" value="KDO23229.1"/>
    <property type="molecule type" value="Genomic_DNA"/>
</dbReference>
<feature type="region of interest" description="Disordered" evidence="3">
    <location>
        <begin position="148"/>
        <end position="172"/>
    </location>
</feature>
<evidence type="ECO:0000313" key="7">
    <source>
        <dbReference type="Proteomes" id="UP000030745"/>
    </source>
</evidence>
<keyword evidence="7" id="KW-1185">Reference proteome</keyword>
<keyword evidence="2" id="KW-1015">Disulfide bond</keyword>
<dbReference type="OrthoDB" id="156390at2759"/>
<keyword evidence="4" id="KW-0732">Signal</keyword>
<dbReference type="Gene3D" id="3.50.4.10">
    <property type="entry name" value="Hepatocyte Growth Factor"/>
    <property type="match status" value="3"/>
</dbReference>
<dbReference type="SMART" id="SM00223">
    <property type="entry name" value="APPLE"/>
    <property type="match status" value="2"/>
</dbReference>
<keyword evidence="1" id="KW-0677">Repeat</keyword>
<dbReference type="RefSeq" id="XP_012206070.1">
    <property type="nucleotide sequence ID" value="XM_012350680.1"/>
</dbReference>